<gene>
    <name evidence="2" type="ORF">AT274_20445</name>
    <name evidence="3" type="ORF">BJR07_27115</name>
</gene>
<comment type="caution">
    <text evidence="2">The sequence shown here is derived from an EMBL/GenBank/DDBJ whole genome shotgun (WGS) entry which is preliminary data.</text>
</comment>
<evidence type="ECO:0000256" key="1">
    <source>
        <dbReference type="SAM" id="MobiDB-lite"/>
    </source>
</evidence>
<organism evidence="2 4">
    <name type="scientific">Bacillus cereus</name>
    <dbReference type="NCBI Taxonomy" id="1396"/>
    <lineage>
        <taxon>Bacteria</taxon>
        <taxon>Bacillati</taxon>
        <taxon>Bacillota</taxon>
        <taxon>Bacilli</taxon>
        <taxon>Bacillales</taxon>
        <taxon>Bacillaceae</taxon>
        <taxon>Bacillus</taxon>
        <taxon>Bacillus cereus group</taxon>
    </lineage>
</organism>
<protein>
    <submittedName>
        <fullName evidence="2">Uncharacterized protein</fullName>
    </submittedName>
</protein>
<reference evidence="2 4" key="1">
    <citation type="submission" date="2015-12" db="EMBL/GenBank/DDBJ databases">
        <title>Bacillus cereus Group isolate.</title>
        <authorList>
            <person name="Kovac J."/>
        </authorList>
    </citation>
    <scope>NUCLEOTIDE SEQUENCE [LARGE SCALE GENOMIC DNA]</scope>
    <source>
        <strain evidence="2 4">FSL W8-0275</strain>
    </source>
</reference>
<evidence type="ECO:0000313" key="4">
    <source>
        <dbReference type="Proteomes" id="UP000075591"/>
    </source>
</evidence>
<feature type="compositionally biased region" description="Basic and acidic residues" evidence="1">
    <location>
        <begin position="406"/>
        <end position="429"/>
    </location>
</feature>
<dbReference type="RefSeq" id="WP_000829615.1">
    <property type="nucleotide sequence ID" value="NZ_CAKJVO010000002.1"/>
</dbReference>
<evidence type="ECO:0000313" key="2">
    <source>
        <dbReference type="EMBL" id="KXX94521.1"/>
    </source>
</evidence>
<dbReference type="Proteomes" id="UP000186535">
    <property type="component" value="Unassembled WGS sequence"/>
</dbReference>
<reference evidence="3 5" key="2">
    <citation type="submission" date="2016-11" db="EMBL/GenBank/DDBJ databases">
        <title>Identification of Bacillus cereus isolated from egg-white.</title>
        <authorList>
            <person name="Soni A."/>
            <person name="Oey I."/>
            <person name="Silcock P."/>
            <person name="Bremer P."/>
        </authorList>
    </citation>
    <scope>NUCLEOTIDE SEQUENCE [LARGE SCALE GENOMIC DNA]</scope>
    <source>
        <strain evidence="3 5">NZAS03</strain>
    </source>
</reference>
<proteinExistence type="predicted"/>
<dbReference type="EMBL" id="MPON01000018">
    <property type="protein sequence ID" value="OKA32662.1"/>
    <property type="molecule type" value="Genomic_DNA"/>
</dbReference>
<dbReference type="AlphaFoldDB" id="A0A150B261"/>
<accession>A0A150B261</accession>
<dbReference type="PATRIC" id="fig|1396.435.peg.4441"/>
<feature type="region of interest" description="Disordered" evidence="1">
    <location>
        <begin position="388"/>
        <end position="445"/>
    </location>
</feature>
<evidence type="ECO:0000313" key="5">
    <source>
        <dbReference type="Proteomes" id="UP000186535"/>
    </source>
</evidence>
<name>A0A150B261_BACCE</name>
<dbReference type="Proteomes" id="UP000075591">
    <property type="component" value="Unassembled WGS sequence"/>
</dbReference>
<evidence type="ECO:0000313" key="3">
    <source>
        <dbReference type="EMBL" id="OKA32662.1"/>
    </source>
</evidence>
<sequence>MAENISMLQIIDRDNLCKLFTKSFYIPEPYREAVIQGVINNANNITLERATELVSKSFSPIDLLKSKNYKEKQGYAIWRGFFTEWIINVQYNSFVNKEPVLMTIVNPDPTSKCDLLHVIKAGDFIKCVAGPDIKTGQINYALDQYERICKSKYDIPFFDADRNFSEENIQRLTKRQRERFDNLQKQYPRKKIIHPIFSNQDMIHITYDFLHYAAFNELPSQRTTQNTPITKEERKDIFIKAIKGAEVLKNKEKIPTSFIDCKLELEQERQNTTKAEVKAKANNETASIKNFDSKNDKVDSIDSKSTNKLQNLKDTVAYKLGKGAIKYAGKFFVEGAKQEIIRNLDSIGRGLSNGLSKIFRGDSRINESKGSNINSMDNRNKGSLVAKEMETSDSHSKQNAVMKEINYPEKRESPGPHWVSEHTRNDGQVKVRAHPRGISDGKDKD</sequence>
<dbReference type="EMBL" id="LOMT01000104">
    <property type="protein sequence ID" value="KXX94521.1"/>
    <property type="molecule type" value="Genomic_DNA"/>
</dbReference>